<comment type="caution">
    <text evidence="2">The sequence shown here is derived from an EMBL/GenBank/DDBJ whole genome shotgun (WGS) entry which is preliminary data.</text>
</comment>
<keyword evidence="3" id="KW-1185">Reference proteome</keyword>
<evidence type="ECO:0008006" key="4">
    <source>
        <dbReference type="Google" id="ProtNLM"/>
    </source>
</evidence>
<evidence type="ECO:0000256" key="1">
    <source>
        <dbReference type="SAM" id="Phobius"/>
    </source>
</evidence>
<evidence type="ECO:0000313" key="2">
    <source>
        <dbReference type="EMBL" id="OZI45127.1"/>
    </source>
</evidence>
<feature type="transmembrane region" description="Helical" evidence="1">
    <location>
        <begin position="59"/>
        <end position="82"/>
    </location>
</feature>
<evidence type="ECO:0000313" key="3">
    <source>
        <dbReference type="Proteomes" id="UP000216913"/>
    </source>
</evidence>
<dbReference type="AlphaFoldDB" id="A0A261T786"/>
<name>A0A261T786_9BORD</name>
<dbReference type="Proteomes" id="UP000216913">
    <property type="component" value="Unassembled WGS sequence"/>
</dbReference>
<keyword evidence="1" id="KW-0472">Membrane</keyword>
<dbReference type="OrthoDB" id="9813804at2"/>
<dbReference type="EMBL" id="NEVP01000013">
    <property type="protein sequence ID" value="OZI45127.1"/>
    <property type="molecule type" value="Genomic_DNA"/>
</dbReference>
<dbReference type="GO" id="GO:0015385">
    <property type="term" value="F:sodium:proton antiporter activity"/>
    <property type="evidence" value="ECO:0007669"/>
    <property type="project" value="TreeGrafter"/>
</dbReference>
<feature type="transmembrane region" description="Helical" evidence="1">
    <location>
        <begin position="36"/>
        <end position="53"/>
    </location>
</feature>
<gene>
    <name evidence="2" type="ORF">CAL25_22200</name>
</gene>
<dbReference type="PANTHER" id="PTHR34703:SF1">
    <property type="entry name" value="ANTIPORTER SUBUNIT MNHG2-RELATED"/>
    <property type="match status" value="1"/>
</dbReference>
<dbReference type="InterPro" id="IPR005133">
    <property type="entry name" value="PhaG_MnhG_YufB"/>
</dbReference>
<accession>A0A261T786</accession>
<keyword evidence="1" id="KW-0812">Transmembrane</keyword>
<organism evidence="2 3">
    <name type="scientific">Bordetella genomosp. 5</name>
    <dbReference type="NCBI Taxonomy" id="1395608"/>
    <lineage>
        <taxon>Bacteria</taxon>
        <taxon>Pseudomonadati</taxon>
        <taxon>Pseudomonadota</taxon>
        <taxon>Betaproteobacteria</taxon>
        <taxon>Burkholderiales</taxon>
        <taxon>Alcaligenaceae</taxon>
        <taxon>Bordetella</taxon>
    </lineage>
</organism>
<proteinExistence type="predicted"/>
<dbReference type="PANTHER" id="PTHR34703">
    <property type="entry name" value="ANTIPORTER SUBUNIT MNHG2-RELATED"/>
    <property type="match status" value="1"/>
</dbReference>
<protein>
    <recommendedName>
        <fullName evidence="4">Sodium:proton antiporter</fullName>
    </recommendedName>
</protein>
<feature type="transmembrane region" description="Helical" evidence="1">
    <location>
        <begin position="6"/>
        <end position="24"/>
    </location>
</feature>
<keyword evidence="1" id="KW-1133">Transmembrane helix</keyword>
<dbReference type="Pfam" id="PF03334">
    <property type="entry name" value="PhaG_MnhG_YufB"/>
    <property type="match status" value="1"/>
</dbReference>
<reference evidence="2 3" key="1">
    <citation type="submission" date="2017-05" db="EMBL/GenBank/DDBJ databases">
        <title>Complete and WGS of Bordetella genogroups.</title>
        <authorList>
            <person name="Spilker T."/>
            <person name="LiPuma J."/>
        </authorList>
    </citation>
    <scope>NUCLEOTIDE SEQUENCE [LARGE SCALE GENOMIC DNA]</scope>
    <source>
        <strain evidence="2 3">AU10456</strain>
    </source>
</reference>
<sequence length="115" mass="11666">MKLAGMLLQIAGFIFLIAAAVGLLRFSDPLQRMHASTKAGTIGAGLTVAGVALGSGNGLAIAIAALTVLFLIFTVPVAGHLLGRAIYFSGEPLLGLEGRDALHDGGPTLKEDRGA</sequence>